<dbReference type="InterPro" id="IPR028362">
    <property type="entry name" value="AlgI"/>
</dbReference>
<evidence type="ECO:0000256" key="6">
    <source>
        <dbReference type="ARBA" id="ARBA00023136"/>
    </source>
</evidence>
<comment type="caution">
    <text evidence="9">The sequence shown here is derived from an EMBL/GenBank/DDBJ whole genome shotgun (WGS) entry which is preliminary data.</text>
</comment>
<evidence type="ECO:0000256" key="3">
    <source>
        <dbReference type="ARBA" id="ARBA00022475"/>
    </source>
</evidence>
<evidence type="ECO:0000256" key="1">
    <source>
        <dbReference type="ARBA" id="ARBA00004651"/>
    </source>
</evidence>
<dbReference type="PIRSF" id="PIRSF500217">
    <property type="entry name" value="AlgI"/>
    <property type="match status" value="1"/>
</dbReference>
<gene>
    <name evidence="9" type="ORF">HDF14_005386</name>
</gene>
<dbReference type="Proteomes" id="UP000535182">
    <property type="component" value="Unassembled WGS sequence"/>
</dbReference>
<feature type="transmembrane region" description="Helical" evidence="8">
    <location>
        <begin position="360"/>
        <end position="380"/>
    </location>
</feature>
<evidence type="ECO:0000256" key="5">
    <source>
        <dbReference type="ARBA" id="ARBA00022989"/>
    </source>
</evidence>
<keyword evidence="6 7" id="KW-0472">Membrane</keyword>
<feature type="transmembrane region" description="Helical" evidence="8">
    <location>
        <begin position="42"/>
        <end position="62"/>
    </location>
</feature>
<sequence length="471" mass="52865">MIFNSLIFVVFFAIVLVLHAMPFSWRAKKVDLLLASYIFYAAWNPPFVILLWLSTVVDWFAARGLQQAEEQWKRRAWMLLSVVVSLGLLTYFKYGHFLLDNFAHLASLAGFRYASPKSNIVLPIGISFYTFATMSYTLDIYLRRATPARSFLDYALFVTFFPHLVAGPIMRPTELVPQFEVPHRATSDQLRFGLALMTLGLFEKVVLADGFLGPVVDKLYNGIAIPGFVDSWIATFAFSGQIFCDFAGYSVTAIGAALCLGFALSDNFRFPYAAVGFTDFWRRWHITLSAWLRDYVYIPLGGNRHGEVRTYFSLLATMLIGGLWHGASWTFAVWGGLHGLYLVAERLLRKPFSGYRPGCAATAALGLFTFLLVNIAWVFFRAKTFHQAILILSGMFGRNTHAVPVLSGIYLLTTTVIISCLVLAHCSMRSQTLEAAIARVHPAVLTALWTTMAFAIVIQHGESNGFIYFQF</sequence>
<dbReference type="GO" id="GO:0005886">
    <property type="term" value="C:plasma membrane"/>
    <property type="evidence" value="ECO:0007669"/>
    <property type="project" value="UniProtKB-SubCell"/>
</dbReference>
<dbReference type="PIRSF" id="PIRSF016636">
    <property type="entry name" value="AlgI_DltB"/>
    <property type="match status" value="1"/>
</dbReference>
<feature type="transmembrane region" description="Helical" evidence="8">
    <location>
        <begin position="74"/>
        <end position="92"/>
    </location>
</feature>
<dbReference type="PANTHER" id="PTHR13285">
    <property type="entry name" value="ACYLTRANSFERASE"/>
    <property type="match status" value="1"/>
</dbReference>
<evidence type="ECO:0000313" key="10">
    <source>
        <dbReference type="Proteomes" id="UP000535182"/>
    </source>
</evidence>
<dbReference type="GO" id="GO:0016746">
    <property type="term" value="F:acyltransferase activity"/>
    <property type="evidence" value="ECO:0007669"/>
    <property type="project" value="UniProtKB-KW"/>
</dbReference>
<evidence type="ECO:0000256" key="4">
    <source>
        <dbReference type="ARBA" id="ARBA00022692"/>
    </source>
</evidence>
<dbReference type="InterPro" id="IPR024194">
    <property type="entry name" value="Ac/AlaTfrase_AlgI/DltB"/>
</dbReference>
<keyword evidence="7" id="KW-0808">Transferase</keyword>
<organism evidence="9 10">
    <name type="scientific">Tunturiibacter gelidiferens</name>
    <dbReference type="NCBI Taxonomy" id="3069689"/>
    <lineage>
        <taxon>Bacteria</taxon>
        <taxon>Pseudomonadati</taxon>
        <taxon>Acidobacteriota</taxon>
        <taxon>Terriglobia</taxon>
        <taxon>Terriglobales</taxon>
        <taxon>Acidobacteriaceae</taxon>
        <taxon>Tunturiibacter</taxon>
    </lineage>
</organism>
<keyword evidence="7" id="KW-0012">Acyltransferase</keyword>
<dbReference type="GO" id="GO:0042121">
    <property type="term" value="P:alginic acid biosynthetic process"/>
    <property type="evidence" value="ECO:0007669"/>
    <property type="project" value="InterPro"/>
</dbReference>
<name>A0A9X0QJN8_9BACT</name>
<comment type="subcellular location">
    <subcellularLocation>
        <location evidence="1">Cell membrane</location>
        <topology evidence="1">Multi-pass membrane protein</topology>
    </subcellularLocation>
</comment>
<reference evidence="9 10" key="1">
    <citation type="submission" date="2020-08" db="EMBL/GenBank/DDBJ databases">
        <title>Genomic Encyclopedia of Type Strains, Phase IV (KMG-V): Genome sequencing to study the core and pangenomes of soil and plant-associated prokaryotes.</title>
        <authorList>
            <person name="Whitman W."/>
        </authorList>
    </citation>
    <scope>NUCLEOTIDE SEQUENCE [LARGE SCALE GENOMIC DNA]</scope>
    <source>
        <strain evidence="9 10">X5P2</strain>
    </source>
</reference>
<keyword evidence="5 8" id="KW-1133">Transmembrane helix</keyword>
<proteinExistence type="inferred from homology"/>
<keyword evidence="3 7" id="KW-1003">Cell membrane</keyword>
<feature type="transmembrane region" description="Helical" evidence="8">
    <location>
        <begin position="436"/>
        <end position="458"/>
    </location>
</feature>
<evidence type="ECO:0000313" key="9">
    <source>
        <dbReference type="EMBL" id="MBB5331737.1"/>
    </source>
</evidence>
<dbReference type="Pfam" id="PF03062">
    <property type="entry name" value="MBOAT"/>
    <property type="match status" value="1"/>
</dbReference>
<keyword evidence="4 8" id="KW-0812">Transmembrane</keyword>
<evidence type="ECO:0000256" key="8">
    <source>
        <dbReference type="SAM" id="Phobius"/>
    </source>
</evidence>
<feature type="transmembrane region" description="Helical" evidence="8">
    <location>
        <begin position="400"/>
        <end position="424"/>
    </location>
</feature>
<dbReference type="AlphaFoldDB" id="A0A9X0QJN8"/>
<dbReference type="EMBL" id="JACHEB010000017">
    <property type="protein sequence ID" value="MBB5331737.1"/>
    <property type="molecule type" value="Genomic_DNA"/>
</dbReference>
<dbReference type="PANTHER" id="PTHR13285:SF18">
    <property type="entry name" value="PROTEIN-CYSTEINE N-PALMITOYLTRANSFERASE RASP"/>
    <property type="match status" value="1"/>
</dbReference>
<feature type="transmembrane region" description="Helical" evidence="8">
    <location>
        <begin position="246"/>
        <end position="264"/>
    </location>
</feature>
<keyword evidence="10" id="KW-1185">Reference proteome</keyword>
<accession>A0A9X0QJN8</accession>
<dbReference type="InterPro" id="IPR004299">
    <property type="entry name" value="MBOAT_fam"/>
</dbReference>
<evidence type="ECO:0000256" key="2">
    <source>
        <dbReference type="ARBA" id="ARBA00010323"/>
    </source>
</evidence>
<dbReference type="RefSeq" id="WP_183981529.1">
    <property type="nucleotide sequence ID" value="NZ_JACHEB010000017.1"/>
</dbReference>
<protein>
    <submittedName>
        <fullName evidence="9">Alginate O-acetyltransferase complex protein AlgI</fullName>
    </submittedName>
</protein>
<feature type="transmembrane region" description="Helical" evidence="8">
    <location>
        <begin position="120"/>
        <end position="139"/>
    </location>
</feature>
<comment type="similarity">
    <text evidence="2 7">Belongs to the membrane-bound acyltransferase family.</text>
</comment>
<dbReference type="InterPro" id="IPR051085">
    <property type="entry name" value="MB_O-acyltransferase"/>
</dbReference>
<evidence type="ECO:0000256" key="7">
    <source>
        <dbReference type="PIRNR" id="PIRNR016636"/>
    </source>
</evidence>